<dbReference type="InterPro" id="IPR042099">
    <property type="entry name" value="ANL_N_sf"/>
</dbReference>
<feature type="domain" description="AMP-binding enzyme C-terminal" evidence="16">
    <location>
        <begin position="439"/>
        <end position="513"/>
    </location>
</feature>
<comment type="subcellular location">
    <subcellularLocation>
        <location evidence="2">Membrane</location>
        <topology evidence="2">Peripheral membrane protein</topology>
    </subcellularLocation>
</comment>
<evidence type="ECO:0000256" key="2">
    <source>
        <dbReference type="ARBA" id="ARBA00004170"/>
    </source>
</evidence>
<dbReference type="PROSITE" id="PS00455">
    <property type="entry name" value="AMP_BINDING"/>
    <property type="match status" value="1"/>
</dbReference>
<sequence>MTDSGVHQYDSTLVNMFDAATRQYSQRVCYVEGDKTLTYAQLEERSTRFCAYLQDCGIKKGDRVALMCPNILEFVVCMWGIIRAGAVQVNTNPNYTARELTHQLTDASVTLLVFHHSATQTVHQSLPEVPDCKLVCIDSASTSAEQLSETLGQPVTSFAHAVKMGESLPVFEISLSASDKVFLQYTGGTTGFSKGAVLLHRNIVANIDQSRDRLSKVLEGQENVILTVLPAYHIFALTVNIMLFFSLGGKNVLITNPKDAPLIVKQWQEHQVTAITGVNTLFNALMNFAPFEELNFDSLRLAIGGGTAVLSSTSENWKSLTGVTLYEGYGLSETAPVVSLNCGEQHGGIGKPVLHTTFRLVDETDQDVAPGEPGEIAVKGPQVMHGYWQNDDANRQSFTADGFFKTGDIGTLDDNQNYHIVDRKKDMILVSGFNVYPNEVENAVCQHPGVLEAACVGGKDPQQGERVRVFVVLKDSSVTKEAITRVCREHLAAYKVPKEINFVDELPKSGVGKILRRELKRDQAG</sequence>
<organism evidence="17 18">
    <name type="scientific">Salinimonas marina</name>
    <dbReference type="NCBI Taxonomy" id="2785918"/>
    <lineage>
        <taxon>Bacteria</taxon>
        <taxon>Pseudomonadati</taxon>
        <taxon>Pseudomonadota</taxon>
        <taxon>Gammaproteobacteria</taxon>
        <taxon>Alteromonadales</taxon>
        <taxon>Alteromonadaceae</taxon>
        <taxon>Alteromonas/Salinimonas group</taxon>
        <taxon>Salinimonas</taxon>
    </lineage>
</organism>
<dbReference type="AlphaFoldDB" id="A0A7S9DXQ8"/>
<reference evidence="17 18" key="1">
    <citation type="submission" date="2020-11" db="EMBL/GenBank/DDBJ databases">
        <title>Complete genome sequence for Salinimonas sp. strain G2-b.</title>
        <authorList>
            <person name="Park S.-J."/>
        </authorList>
    </citation>
    <scope>NUCLEOTIDE SEQUENCE [LARGE SCALE GENOMIC DNA]</scope>
    <source>
        <strain evidence="17 18">G2-b</strain>
    </source>
</reference>
<evidence type="ECO:0000256" key="10">
    <source>
        <dbReference type="ARBA" id="ARBA00023098"/>
    </source>
</evidence>
<dbReference type="FunFam" id="3.40.50.12780:FF:000003">
    <property type="entry name" value="Long-chain-fatty-acid--CoA ligase FadD"/>
    <property type="match status" value="1"/>
</dbReference>
<evidence type="ECO:0000256" key="8">
    <source>
        <dbReference type="ARBA" id="ARBA00022840"/>
    </source>
</evidence>
<keyword evidence="7" id="KW-0276">Fatty acid metabolism</keyword>
<dbReference type="Pfam" id="PF00501">
    <property type="entry name" value="AMP-binding"/>
    <property type="match status" value="1"/>
</dbReference>
<dbReference type="PANTHER" id="PTHR43767">
    <property type="entry name" value="LONG-CHAIN-FATTY-ACID--COA LIGASE"/>
    <property type="match status" value="1"/>
</dbReference>
<dbReference type="GO" id="GO:0005524">
    <property type="term" value="F:ATP binding"/>
    <property type="evidence" value="ECO:0007669"/>
    <property type="project" value="UniProtKB-KW"/>
</dbReference>
<dbReference type="GO" id="GO:0004467">
    <property type="term" value="F:long-chain fatty acid-CoA ligase activity"/>
    <property type="evidence" value="ECO:0007669"/>
    <property type="project" value="UniProtKB-EC"/>
</dbReference>
<dbReference type="CDD" id="cd05936">
    <property type="entry name" value="FC-FACS_FadD_like"/>
    <property type="match status" value="1"/>
</dbReference>
<keyword evidence="5" id="KW-0436">Ligase</keyword>
<keyword evidence="6" id="KW-0547">Nucleotide-binding</keyword>
<evidence type="ECO:0000259" key="15">
    <source>
        <dbReference type="Pfam" id="PF00501"/>
    </source>
</evidence>
<proteinExistence type="inferred from homology"/>
<dbReference type="FunFam" id="3.30.300.30:FF:000006">
    <property type="entry name" value="Long-chain-fatty-acid--CoA ligase FadD"/>
    <property type="match status" value="1"/>
</dbReference>
<dbReference type="InterPro" id="IPR020845">
    <property type="entry name" value="AMP-binding_CS"/>
</dbReference>
<dbReference type="InterPro" id="IPR025110">
    <property type="entry name" value="AMP-bd_C"/>
</dbReference>
<accession>A0A7S9DXQ8</accession>
<gene>
    <name evidence="17" type="ORF">IT774_00165</name>
</gene>
<dbReference type="Gene3D" id="3.40.50.12780">
    <property type="entry name" value="N-terminal domain of ligase-like"/>
    <property type="match status" value="1"/>
</dbReference>
<dbReference type="InterPro" id="IPR050237">
    <property type="entry name" value="ATP-dep_AMP-bd_enzyme"/>
</dbReference>
<keyword evidence="11" id="KW-0472">Membrane</keyword>
<keyword evidence="18" id="KW-1185">Reference proteome</keyword>
<dbReference type="SUPFAM" id="SSF56801">
    <property type="entry name" value="Acetyl-CoA synthetase-like"/>
    <property type="match status" value="1"/>
</dbReference>
<evidence type="ECO:0000256" key="6">
    <source>
        <dbReference type="ARBA" id="ARBA00022741"/>
    </source>
</evidence>
<dbReference type="RefSeq" id="WP_195810830.1">
    <property type="nucleotide sequence ID" value="NZ_CP064795.1"/>
</dbReference>
<evidence type="ECO:0000256" key="9">
    <source>
        <dbReference type="ARBA" id="ARBA00022842"/>
    </source>
</evidence>
<dbReference type="EC" id="6.2.1.3" evidence="12"/>
<evidence type="ECO:0000256" key="1">
    <source>
        <dbReference type="ARBA" id="ARBA00001946"/>
    </source>
</evidence>
<evidence type="ECO:0000256" key="14">
    <source>
        <dbReference type="ARBA" id="ARBA00042773"/>
    </source>
</evidence>
<dbReference type="Gene3D" id="3.30.300.30">
    <property type="match status" value="1"/>
</dbReference>
<keyword evidence="10" id="KW-0443">Lipid metabolism</keyword>
<dbReference type="Pfam" id="PF13193">
    <property type="entry name" value="AMP-binding_C"/>
    <property type="match status" value="1"/>
</dbReference>
<evidence type="ECO:0000259" key="16">
    <source>
        <dbReference type="Pfam" id="PF13193"/>
    </source>
</evidence>
<name>A0A7S9DXQ8_9ALTE</name>
<dbReference type="KEGG" id="smaa:IT774_00165"/>
<comment type="similarity">
    <text evidence="4">Belongs to the ATP-dependent AMP-binding enzyme family.</text>
</comment>
<evidence type="ECO:0000256" key="13">
    <source>
        <dbReference type="ARBA" id="ARBA00039545"/>
    </source>
</evidence>
<dbReference type="InterPro" id="IPR000873">
    <property type="entry name" value="AMP-dep_synth/lig_dom"/>
</dbReference>
<dbReference type="PANTHER" id="PTHR43767:SF8">
    <property type="entry name" value="LONG-CHAIN-FATTY-ACID--COA LIGASE"/>
    <property type="match status" value="1"/>
</dbReference>
<protein>
    <recommendedName>
        <fullName evidence="13">Long-chain-fatty-acid--CoA ligase</fullName>
        <ecNumber evidence="12">6.2.1.3</ecNumber>
    </recommendedName>
    <alternativeName>
        <fullName evidence="14">Long-chain acyl-CoA synthetase</fullName>
    </alternativeName>
</protein>
<evidence type="ECO:0000313" key="17">
    <source>
        <dbReference type="EMBL" id="QPG05747.1"/>
    </source>
</evidence>
<evidence type="ECO:0000256" key="11">
    <source>
        <dbReference type="ARBA" id="ARBA00023136"/>
    </source>
</evidence>
<dbReference type="Proteomes" id="UP000595095">
    <property type="component" value="Chromosome"/>
</dbReference>
<evidence type="ECO:0000256" key="4">
    <source>
        <dbReference type="ARBA" id="ARBA00006432"/>
    </source>
</evidence>
<dbReference type="GO" id="GO:0016020">
    <property type="term" value="C:membrane"/>
    <property type="evidence" value="ECO:0007669"/>
    <property type="project" value="UniProtKB-SubCell"/>
</dbReference>
<evidence type="ECO:0000256" key="7">
    <source>
        <dbReference type="ARBA" id="ARBA00022832"/>
    </source>
</evidence>
<keyword evidence="9" id="KW-0460">Magnesium</keyword>
<comment type="cofactor">
    <cofactor evidence="1">
        <name>Mg(2+)</name>
        <dbReference type="ChEBI" id="CHEBI:18420"/>
    </cofactor>
</comment>
<feature type="domain" description="AMP-dependent synthetase/ligase" evidence="15">
    <location>
        <begin position="17"/>
        <end position="388"/>
    </location>
</feature>
<keyword evidence="8" id="KW-0067">ATP-binding</keyword>
<evidence type="ECO:0000313" key="18">
    <source>
        <dbReference type="Proteomes" id="UP000595095"/>
    </source>
</evidence>
<evidence type="ECO:0000256" key="3">
    <source>
        <dbReference type="ARBA" id="ARBA00005005"/>
    </source>
</evidence>
<evidence type="ECO:0000256" key="5">
    <source>
        <dbReference type="ARBA" id="ARBA00022598"/>
    </source>
</evidence>
<dbReference type="EMBL" id="CP064795">
    <property type="protein sequence ID" value="QPG05747.1"/>
    <property type="molecule type" value="Genomic_DNA"/>
</dbReference>
<evidence type="ECO:0000256" key="12">
    <source>
        <dbReference type="ARBA" id="ARBA00026121"/>
    </source>
</evidence>
<comment type="pathway">
    <text evidence="3">Lipid metabolism; fatty acid beta-oxidation.</text>
</comment>
<dbReference type="InterPro" id="IPR045851">
    <property type="entry name" value="AMP-bd_C_sf"/>
</dbReference>